<dbReference type="SMART" id="SM00875">
    <property type="entry name" value="BACK"/>
    <property type="match status" value="1"/>
</dbReference>
<dbReference type="RefSeq" id="XP_005834958.1">
    <property type="nucleotide sequence ID" value="XM_005834901.1"/>
</dbReference>
<dbReference type="Pfam" id="PF07707">
    <property type="entry name" value="BACK"/>
    <property type="match status" value="1"/>
</dbReference>
<dbReference type="PROSITE" id="PS50097">
    <property type="entry name" value="BTB"/>
    <property type="match status" value="1"/>
</dbReference>
<protein>
    <recommendedName>
        <fullName evidence="3">BTB domain-containing protein</fullName>
    </recommendedName>
</protein>
<reference evidence="6" key="2">
    <citation type="submission" date="2012-11" db="EMBL/GenBank/DDBJ databases">
        <authorList>
            <person name="Kuo A."/>
            <person name="Curtis B.A."/>
            <person name="Tanifuji G."/>
            <person name="Burki F."/>
            <person name="Gruber A."/>
            <person name="Irimia M."/>
            <person name="Maruyama S."/>
            <person name="Arias M.C."/>
            <person name="Ball S.G."/>
            <person name="Gile G.H."/>
            <person name="Hirakawa Y."/>
            <person name="Hopkins J.F."/>
            <person name="Rensing S.A."/>
            <person name="Schmutz J."/>
            <person name="Symeonidi A."/>
            <person name="Elias M."/>
            <person name="Eveleigh R.J."/>
            <person name="Herman E.K."/>
            <person name="Klute M.J."/>
            <person name="Nakayama T."/>
            <person name="Obornik M."/>
            <person name="Reyes-Prieto A."/>
            <person name="Armbrust E.V."/>
            <person name="Aves S.J."/>
            <person name="Beiko R.G."/>
            <person name="Coutinho P."/>
            <person name="Dacks J.B."/>
            <person name="Durnford D.G."/>
            <person name="Fast N.M."/>
            <person name="Green B.R."/>
            <person name="Grisdale C."/>
            <person name="Hempe F."/>
            <person name="Henrissat B."/>
            <person name="Hoppner M.P."/>
            <person name="Ishida K.-I."/>
            <person name="Kim E."/>
            <person name="Koreny L."/>
            <person name="Kroth P.G."/>
            <person name="Liu Y."/>
            <person name="Malik S.-B."/>
            <person name="Maier U.G."/>
            <person name="McRose D."/>
            <person name="Mock T."/>
            <person name="Neilson J.A."/>
            <person name="Onodera N.T."/>
            <person name="Poole A.M."/>
            <person name="Pritham E.J."/>
            <person name="Richards T.A."/>
            <person name="Rocap G."/>
            <person name="Roy S.W."/>
            <person name="Sarai C."/>
            <person name="Schaack S."/>
            <person name="Shirato S."/>
            <person name="Slamovits C.H."/>
            <person name="Spencer D.F."/>
            <person name="Suzuki S."/>
            <person name="Worden A.Z."/>
            <person name="Zauner S."/>
            <person name="Barry K."/>
            <person name="Bell C."/>
            <person name="Bharti A.K."/>
            <person name="Crow J.A."/>
            <person name="Grimwood J."/>
            <person name="Kramer R."/>
            <person name="Lindquist E."/>
            <person name="Lucas S."/>
            <person name="Salamov A."/>
            <person name="McFadden G.I."/>
            <person name="Lane C.E."/>
            <person name="Keeling P.J."/>
            <person name="Gray M.W."/>
            <person name="Grigoriev I.V."/>
            <person name="Archibald J.M."/>
        </authorList>
    </citation>
    <scope>NUCLEOTIDE SEQUENCE</scope>
    <source>
        <strain evidence="6">CCMP2712</strain>
    </source>
</reference>
<dbReference type="PANTHER" id="PTHR24410:SF23">
    <property type="entry name" value="BTB DOMAIN-CONTAINING PROTEIN-RELATED"/>
    <property type="match status" value="1"/>
</dbReference>
<dbReference type="AlphaFoldDB" id="L1JHI1"/>
<feature type="domain" description="BTB" evidence="3">
    <location>
        <begin position="44"/>
        <end position="127"/>
    </location>
</feature>
<feature type="region of interest" description="Disordered" evidence="1">
    <location>
        <begin position="293"/>
        <end position="315"/>
    </location>
</feature>
<feature type="signal peptide" evidence="2">
    <location>
        <begin position="1"/>
        <end position="15"/>
    </location>
</feature>
<feature type="region of interest" description="Disordered" evidence="1">
    <location>
        <begin position="456"/>
        <end position="526"/>
    </location>
</feature>
<dbReference type="SUPFAM" id="SSF54695">
    <property type="entry name" value="POZ domain"/>
    <property type="match status" value="1"/>
</dbReference>
<dbReference type="SUPFAM" id="SSF50156">
    <property type="entry name" value="PDZ domain-like"/>
    <property type="match status" value="1"/>
</dbReference>
<dbReference type="KEGG" id="gtt:GUITHDRAFT_136945"/>
<feature type="chain" id="PRO_5011944457" description="BTB domain-containing protein" evidence="2">
    <location>
        <begin position="16"/>
        <end position="526"/>
    </location>
</feature>
<sequence length="526" mass="58568">MTLTFLAHLTDLAMAVVNDDLEEYAMEQFQNSLLRSLSENEGFWDVTLHLGREGSGTASVNCHRHMLAAHSSVFAQLLMQAQSQQLQGLASLSGKQSNRISLRVECDPDAFSDILTYMYSGKLSLNPEHAIELLSVSTYYQIEPLVRAYSQFAESYLKVETVNVLLASALQFNLSDTVDRRAICEHYILRNATPVMLNPTFEAVPEPYVCRLLENDELQIQEVDAFSAVVRWGKARYGDIDPNVLREKLANIMQYVRFPMMDSKDMADSVEPLNLVDQSLLLEAYRFKATGGDLRNTRGDASRGNRRFIPRRAISDQAPYANSSSRYPMAQVPFQSRPTLSAQPTPTPISQPPSQMQSQSQMQTQTPMVGVGLGLSLHSSLPCMLVTEVAPWCQIQSGDLQKIEVGDMLKSIDGWPVNRSVDAVKKHLLGPPNTLVTLGILRRGVDYEVVVVRGSSDRMSSRANSGRNTPYDSYRSPNSIAPSRSTMNDTRKQLEDAKNALNAFSRPSSMAPGSNYQGERERLDVV</sequence>
<keyword evidence="2" id="KW-0732">Signal</keyword>
<dbReference type="Proteomes" id="UP000011087">
    <property type="component" value="Unassembled WGS sequence"/>
</dbReference>
<dbReference type="OMA" id="ETSFRCH"/>
<dbReference type="InterPro" id="IPR011705">
    <property type="entry name" value="BACK"/>
</dbReference>
<dbReference type="Pfam" id="PF00651">
    <property type="entry name" value="BTB"/>
    <property type="match status" value="1"/>
</dbReference>
<dbReference type="SMART" id="SM00225">
    <property type="entry name" value="BTB"/>
    <property type="match status" value="1"/>
</dbReference>
<accession>L1JHI1</accession>
<feature type="compositionally biased region" description="Polar residues" evidence="1">
    <location>
        <begin position="461"/>
        <end position="488"/>
    </location>
</feature>
<dbReference type="InterPro" id="IPR000210">
    <property type="entry name" value="BTB/POZ_dom"/>
</dbReference>
<dbReference type="InterPro" id="IPR051481">
    <property type="entry name" value="BTB-POZ/Galectin-3-binding"/>
</dbReference>
<dbReference type="EMBL" id="JH992987">
    <property type="protein sequence ID" value="EKX47978.1"/>
    <property type="molecule type" value="Genomic_DNA"/>
</dbReference>
<dbReference type="CDD" id="cd18186">
    <property type="entry name" value="BTB_POZ_ZBTB_KLHL-like"/>
    <property type="match status" value="1"/>
</dbReference>
<dbReference type="OrthoDB" id="6359816at2759"/>
<evidence type="ECO:0000313" key="4">
    <source>
        <dbReference type="EMBL" id="EKX47978.1"/>
    </source>
</evidence>
<organism evidence="4">
    <name type="scientific">Guillardia theta (strain CCMP2712)</name>
    <name type="common">Cryptophyte</name>
    <dbReference type="NCBI Taxonomy" id="905079"/>
    <lineage>
        <taxon>Eukaryota</taxon>
        <taxon>Cryptophyceae</taxon>
        <taxon>Pyrenomonadales</taxon>
        <taxon>Geminigeraceae</taxon>
        <taxon>Guillardia</taxon>
    </lineage>
</organism>
<evidence type="ECO:0000313" key="6">
    <source>
        <dbReference type="Proteomes" id="UP000011087"/>
    </source>
</evidence>
<dbReference type="eggNOG" id="KOG4350">
    <property type="taxonomic scope" value="Eukaryota"/>
</dbReference>
<feature type="compositionally biased region" description="Basic and acidic residues" evidence="1">
    <location>
        <begin position="489"/>
        <end position="498"/>
    </location>
</feature>
<reference evidence="5" key="3">
    <citation type="submission" date="2015-06" db="UniProtKB">
        <authorList>
            <consortium name="EnsemblProtists"/>
        </authorList>
    </citation>
    <scope>IDENTIFICATION</scope>
</reference>
<feature type="region of interest" description="Disordered" evidence="1">
    <location>
        <begin position="337"/>
        <end position="364"/>
    </location>
</feature>
<evidence type="ECO:0000313" key="5">
    <source>
        <dbReference type="EnsemblProtists" id="EKX47978"/>
    </source>
</evidence>
<dbReference type="HOGENOM" id="CLU_608971_0_0_1"/>
<keyword evidence="6" id="KW-1185">Reference proteome</keyword>
<dbReference type="Gene3D" id="1.25.40.420">
    <property type="match status" value="1"/>
</dbReference>
<dbReference type="PaxDb" id="55529-EKX47978"/>
<dbReference type="InterPro" id="IPR036034">
    <property type="entry name" value="PDZ_sf"/>
</dbReference>
<proteinExistence type="predicted"/>
<dbReference type="Gene3D" id="2.30.42.10">
    <property type="match status" value="1"/>
</dbReference>
<gene>
    <name evidence="4" type="ORF">GUITHDRAFT_136945</name>
</gene>
<dbReference type="Gene3D" id="3.30.750.44">
    <property type="match status" value="1"/>
</dbReference>
<evidence type="ECO:0000256" key="2">
    <source>
        <dbReference type="SAM" id="SignalP"/>
    </source>
</evidence>
<feature type="compositionally biased region" description="Low complexity" evidence="1">
    <location>
        <begin position="352"/>
        <end position="364"/>
    </location>
</feature>
<dbReference type="GeneID" id="17304865"/>
<name>L1JHI1_GUITC</name>
<dbReference type="InterPro" id="IPR011333">
    <property type="entry name" value="SKP1/BTB/POZ_sf"/>
</dbReference>
<evidence type="ECO:0000256" key="1">
    <source>
        <dbReference type="SAM" id="MobiDB-lite"/>
    </source>
</evidence>
<dbReference type="PANTHER" id="PTHR24410">
    <property type="entry name" value="HL07962P-RELATED"/>
    <property type="match status" value="1"/>
</dbReference>
<dbReference type="Gene3D" id="3.30.710.10">
    <property type="entry name" value="Potassium Channel Kv1.1, Chain A"/>
    <property type="match status" value="1"/>
</dbReference>
<reference evidence="4 6" key="1">
    <citation type="journal article" date="2012" name="Nature">
        <title>Algal genomes reveal evolutionary mosaicism and the fate of nucleomorphs.</title>
        <authorList>
            <consortium name="DOE Joint Genome Institute"/>
            <person name="Curtis B.A."/>
            <person name="Tanifuji G."/>
            <person name="Burki F."/>
            <person name="Gruber A."/>
            <person name="Irimia M."/>
            <person name="Maruyama S."/>
            <person name="Arias M.C."/>
            <person name="Ball S.G."/>
            <person name="Gile G.H."/>
            <person name="Hirakawa Y."/>
            <person name="Hopkins J.F."/>
            <person name="Kuo A."/>
            <person name="Rensing S.A."/>
            <person name="Schmutz J."/>
            <person name="Symeonidi A."/>
            <person name="Elias M."/>
            <person name="Eveleigh R.J."/>
            <person name="Herman E.K."/>
            <person name="Klute M.J."/>
            <person name="Nakayama T."/>
            <person name="Obornik M."/>
            <person name="Reyes-Prieto A."/>
            <person name="Armbrust E.V."/>
            <person name="Aves S.J."/>
            <person name="Beiko R.G."/>
            <person name="Coutinho P."/>
            <person name="Dacks J.B."/>
            <person name="Durnford D.G."/>
            <person name="Fast N.M."/>
            <person name="Green B.R."/>
            <person name="Grisdale C.J."/>
            <person name="Hempel F."/>
            <person name="Henrissat B."/>
            <person name="Hoppner M.P."/>
            <person name="Ishida K."/>
            <person name="Kim E."/>
            <person name="Koreny L."/>
            <person name="Kroth P.G."/>
            <person name="Liu Y."/>
            <person name="Malik S.B."/>
            <person name="Maier U.G."/>
            <person name="McRose D."/>
            <person name="Mock T."/>
            <person name="Neilson J.A."/>
            <person name="Onodera N.T."/>
            <person name="Poole A.M."/>
            <person name="Pritham E.J."/>
            <person name="Richards T.A."/>
            <person name="Rocap G."/>
            <person name="Roy S.W."/>
            <person name="Sarai C."/>
            <person name="Schaack S."/>
            <person name="Shirato S."/>
            <person name="Slamovits C.H."/>
            <person name="Spencer D.F."/>
            <person name="Suzuki S."/>
            <person name="Worden A.Z."/>
            <person name="Zauner S."/>
            <person name="Barry K."/>
            <person name="Bell C."/>
            <person name="Bharti A.K."/>
            <person name="Crow J.A."/>
            <person name="Grimwood J."/>
            <person name="Kramer R."/>
            <person name="Lindquist E."/>
            <person name="Lucas S."/>
            <person name="Salamov A."/>
            <person name="McFadden G.I."/>
            <person name="Lane C.E."/>
            <person name="Keeling P.J."/>
            <person name="Gray M.W."/>
            <person name="Grigoriev I.V."/>
            <person name="Archibald J.M."/>
        </authorList>
    </citation>
    <scope>NUCLEOTIDE SEQUENCE</scope>
    <source>
        <strain evidence="4 6">CCMP2712</strain>
    </source>
</reference>
<evidence type="ECO:0000259" key="3">
    <source>
        <dbReference type="PROSITE" id="PS50097"/>
    </source>
</evidence>
<dbReference type="EnsemblProtists" id="EKX47978">
    <property type="protein sequence ID" value="EKX47978"/>
    <property type="gene ID" value="GUITHDRAFT_136945"/>
</dbReference>
<feature type="compositionally biased region" description="Polar residues" evidence="1">
    <location>
        <begin position="505"/>
        <end position="517"/>
    </location>
</feature>